<dbReference type="InterPro" id="IPR001708">
    <property type="entry name" value="YidC/ALB3/OXA1/COX18"/>
</dbReference>
<keyword evidence="7 10" id="KW-0472">Membrane</keyword>
<dbReference type="EMBL" id="CP078093">
    <property type="protein sequence ID" value="QXM07114.1"/>
    <property type="molecule type" value="Genomic_DNA"/>
</dbReference>
<keyword evidence="13" id="KW-1185">Reference proteome</keyword>
<dbReference type="PANTHER" id="PTHR12428">
    <property type="entry name" value="OXA1"/>
    <property type="match status" value="1"/>
</dbReference>
<evidence type="ECO:0000256" key="2">
    <source>
        <dbReference type="ARBA" id="ARBA00022448"/>
    </source>
</evidence>
<feature type="transmembrane region" description="Helical" evidence="10">
    <location>
        <begin position="156"/>
        <end position="175"/>
    </location>
</feature>
<evidence type="ECO:0000256" key="1">
    <source>
        <dbReference type="ARBA" id="ARBA00004651"/>
    </source>
</evidence>
<name>A0ABX8RDF6_9CLOT</name>
<dbReference type="Pfam" id="PF02096">
    <property type="entry name" value="60KD_IMP"/>
    <property type="match status" value="1"/>
</dbReference>
<evidence type="ECO:0000256" key="6">
    <source>
        <dbReference type="ARBA" id="ARBA00022989"/>
    </source>
</evidence>
<dbReference type="PANTHER" id="PTHR12428:SF65">
    <property type="entry name" value="CYTOCHROME C OXIDASE ASSEMBLY PROTEIN COX18, MITOCHONDRIAL"/>
    <property type="match status" value="1"/>
</dbReference>
<evidence type="ECO:0000256" key="9">
    <source>
        <dbReference type="RuleBase" id="RU003945"/>
    </source>
</evidence>
<evidence type="ECO:0000256" key="7">
    <source>
        <dbReference type="ARBA" id="ARBA00023136"/>
    </source>
</evidence>
<sequence>MDIIINIFNMIYDFTNDYGIAIVIFTLLVKLMMLPLTIKQKKALKFSQEISIKVSALKEKYSANQEKLQQEITKLYLEHKGMSFGFLLMFLQMPIFYILYRLFSTNIIDTGTVLTPWLFTLSKPDPYFILPIIYILLQILPSLLQHFNVIKNNAIPKLTISTFITPIIVALLVTVKLPAGLGLYFVTNTIITNIEQILLKV</sequence>
<evidence type="ECO:0000256" key="10">
    <source>
        <dbReference type="SAM" id="Phobius"/>
    </source>
</evidence>
<evidence type="ECO:0000313" key="12">
    <source>
        <dbReference type="EMBL" id="QXM07114.1"/>
    </source>
</evidence>
<evidence type="ECO:0000259" key="11">
    <source>
        <dbReference type="Pfam" id="PF02096"/>
    </source>
</evidence>
<protein>
    <submittedName>
        <fullName evidence="12">YidC/Oxa1 family membrane protein insertase</fullName>
    </submittedName>
</protein>
<evidence type="ECO:0000256" key="4">
    <source>
        <dbReference type="ARBA" id="ARBA00022692"/>
    </source>
</evidence>
<proteinExistence type="inferred from homology"/>
<gene>
    <name evidence="12" type="ORF">KVH43_05255</name>
</gene>
<feature type="transmembrane region" description="Helical" evidence="10">
    <location>
        <begin position="84"/>
        <end position="103"/>
    </location>
</feature>
<keyword evidence="4 9" id="KW-0812">Transmembrane</keyword>
<evidence type="ECO:0000256" key="3">
    <source>
        <dbReference type="ARBA" id="ARBA00022475"/>
    </source>
</evidence>
<dbReference type="RefSeq" id="WP_218283800.1">
    <property type="nucleotide sequence ID" value="NZ_CP078093.1"/>
</dbReference>
<evidence type="ECO:0000256" key="5">
    <source>
        <dbReference type="ARBA" id="ARBA00022927"/>
    </source>
</evidence>
<dbReference type="InterPro" id="IPR028055">
    <property type="entry name" value="YidC/Oxa/ALB_C"/>
</dbReference>
<evidence type="ECO:0000256" key="8">
    <source>
        <dbReference type="ARBA" id="ARBA00023186"/>
    </source>
</evidence>
<feature type="transmembrane region" description="Helical" evidence="10">
    <location>
        <begin position="18"/>
        <end position="38"/>
    </location>
</feature>
<dbReference type="Proteomes" id="UP000886818">
    <property type="component" value="Chromosome"/>
</dbReference>
<keyword evidence="6 10" id="KW-1133">Transmembrane helix</keyword>
<reference evidence="12" key="1">
    <citation type="submission" date="2021-07" db="EMBL/GenBank/DDBJ databases">
        <title>Complete genome sequence of Crassaminicella sp. 143-21, isolated from a deep-sea hydrothermal vent.</title>
        <authorList>
            <person name="Li X."/>
        </authorList>
    </citation>
    <scope>NUCLEOTIDE SEQUENCE</scope>
    <source>
        <strain evidence="12">143-21</strain>
    </source>
</reference>
<keyword evidence="8" id="KW-0143">Chaperone</keyword>
<dbReference type="NCBIfam" id="TIGR03592">
    <property type="entry name" value="yidC_oxa1_cterm"/>
    <property type="match status" value="1"/>
</dbReference>
<accession>A0ABX8RDF6</accession>
<dbReference type="InterPro" id="IPR047196">
    <property type="entry name" value="YidC_ALB_C"/>
</dbReference>
<evidence type="ECO:0000313" key="13">
    <source>
        <dbReference type="Proteomes" id="UP000886818"/>
    </source>
</evidence>
<feature type="domain" description="Membrane insertase YidC/Oxa/ALB C-terminal" evidence="11">
    <location>
        <begin position="18"/>
        <end position="199"/>
    </location>
</feature>
<organism evidence="12 13">
    <name type="scientific">Crassaminicella indica</name>
    <dbReference type="NCBI Taxonomy" id="2855394"/>
    <lineage>
        <taxon>Bacteria</taxon>
        <taxon>Bacillati</taxon>
        <taxon>Bacillota</taxon>
        <taxon>Clostridia</taxon>
        <taxon>Eubacteriales</taxon>
        <taxon>Clostridiaceae</taxon>
        <taxon>Crassaminicella</taxon>
    </lineage>
</organism>
<comment type="subcellular location">
    <subcellularLocation>
        <location evidence="1">Cell membrane</location>
        <topology evidence="1">Multi-pass membrane protein</topology>
    </subcellularLocation>
    <subcellularLocation>
        <location evidence="9">Membrane</location>
        <topology evidence="9">Multi-pass membrane protein</topology>
    </subcellularLocation>
</comment>
<keyword evidence="3" id="KW-1003">Cell membrane</keyword>
<keyword evidence="5" id="KW-0653">Protein transport</keyword>
<dbReference type="CDD" id="cd20070">
    <property type="entry name" value="5TM_YidC_Alb3"/>
    <property type="match status" value="1"/>
</dbReference>
<keyword evidence="2" id="KW-0813">Transport</keyword>
<comment type="similarity">
    <text evidence="9">Belongs to the OXA1/ALB3/YidC family.</text>
</comment>
<feature type="transmembrane region" description="Helical" evidence="10">
    <location>
        <begin position="127"/>
        <end position="144"/>
    </location>
</feature>